<name>A0ABN2FEZ1_9ACTN</name>
<dbReference type="EMBL" id="BAAAMU010000033">
    <property type="protein sequence ID" value="GAA1643929.1"/>
    <property type="molecule type" value="Genomic_DNA"/>
</dbReference>
<evidence type="ECO:0000313" key="3">
    <source>
        <dbReference type="Proteomes" id="UP001500064"/>
    </source>
</evidence>
<gene>
    <name evidence="2" type="ORF">GCM10009733_046290</name>
</gene>
<keyword evidence="3" id="KW-1185">Reference proteome</keyword>
<dbReference type="RefSeq" id="WP_346107834.1">
    <property type="nucleotide sequence ID" value="NZ_BAAAMU010000033.1"/>
</dbReference>
<evidence type="ECO:0000313" key="2">
    <source>
        <dbReference type="EMBL" id="GAA1643929.1"/>
    </source>
</evidence>
<reference evidence="2 3" key="1">
    <citation type="journal article" date="2019" name="Int. J. Syst. Evol. Microbiol.">
        <title>The Global Catalogue of Microorganisms (GCM) 10K type strain sequencing project: providing services to taxonomists for standard genome sequencing and annotation.</title>
        <authorList>
            <consortium name="The Broad Institute Genomics Platform"/>
            <consortium name="The Broad Institute Genome Sequencing Center for Infectious Disease"/>
            <person name="Wu L."/>
            <person name="Ma J."/>
        </authorList>
    </citation>
    <scope>NUCLEOTIDE SEQUENCE [LARGE SCALE GENOMIC DNA]</scope>
    <source>
        <strain evidence="2 3">JCM 13929</strain>
    </source>
</reference>
<feature type="region of interest" description="Disordered" evidence="1">
    <location>
        <begin position="23"/>
        <end position="49"/>
    </location>
</feature>
<sequence>MASAAQMGISGVSAHRHLEHLTAIGAAKVSPRYGGTGRPDRRYRRHHPS</sequence>
<evidence type="ECO:0000256" key="1">
    <source>
        <dbReference type="SAM" id="MobiDB-lite"/>
    </source>
</evidence>
<comment type="caution">
    <text evidence="2">The sequence shown here is derived from an EMBL/GenBank/DDBJ whole genome shotgun (WGS) entry which is preliminary data.</text>
</comment>
<proteinExistence type="predicted"/>
<organism evidence="2 3">
    <name type="scientific">Nonomuraea maheshkhaliensis</name>
    <dbReference type="NCBI Taxonomy" id="419590"/>
    <lineage>
        <taxon>Bacteria</taxon>
        <taxon>Bacillati</taxon>
        <taxon>Actinomycetota</taxon>
        <taxon>Actinomycetes</taxon>
        <taxon>Streptosporangiales</taxon>
        <taxon>Streptosporangiaceae</taxon>
        <taxon>Nonomuraea</taxon>
    </lineage>
</organism>
<accession>A0ABN2FEZ1</accession>
<dbReference type="Proteomes" id="UP001500064">
    <property type="component" value="Unassembled WGS sequence"/>
</dbReference>
<evidence type="ECO:0008006" key="4">
    <source>
        <dbReference type="Google" id="ProtNLM"/>
    </source>
</evidence>
<protein>
    <recommendedName>
        <fullName evidence="4">Transcriptional regulator</fullName>
    </recommendedName>
</protein>